<dbReference type="Proteomes" id="UP001589833">
    <property type="component" value="Unassembled WGS sequence"/>
</dbReference>
<evidence type="ECO:0000313" key="1">
    <source>
        <dbReference type="EMBL" id="MFC0560885.1"/>
    </source>
</evidence>
<accession>A0ABV6NJE6</accession>
<name>A0ABV6NJE6_9BACI</name>
<sequence length="291" mass="34572">MNVEKWKERPEMINYWDNEIDTMMAIDENGTNDLKSLLKKRQESLFDFTYGNPQIEESIKWFTITGVVMKRDDFPQFKEAITSTKMQYWEGGLYNYKNGTRRVVFHSREIRKSVGPFNPKLIDYHGLLVDITKLISDTPFTIYNSTINKLKHVQNYSIPFPVYDLSLDFIVERYCRELRRNSCTGALLIESRGRKEDFKILQHLVDLLENGNKFWSSDDFKCIKKIYFNPKWCSVNDYKRSFIQLELADLVSYPIHKYNIRGIKDRAFNSIQSKIYNYPNFEGYGIKVFPK</sequence>
<organism evidence="1 2">
    <name type="scientific">Halalkalibacter alkalisediminis</name>
    <dbReference type="NCBI Taxonomy" id="935616"/>
    <lineage>
        <taxon>Bacteria</taxon>
        <taxon>Bacillati</taxon>
        <taxon>Bacillota</taxon>
        <taxon>Bacilli</taxon>
        <taxon>Bacillales</taxon>
        <taxon>Bacillaceae</taxon>
        <taxon>Halalkalibacter</taxon>
    </lineage>
</organism>
<dbReference type="Pfam" id="PF12686">
    <property type="entry name" value="DUF3800"/>
    <property type="match status" value="1"/>
</dbReference>
<dbReference type="RefSeq" id="WP_273847847.1">
    <property type="nucleotide sequence ID" value="NZ_JAQQWT010000037.1"/>
</dbReference>
<protein>
    <submittedName>
        <fullName evidence="1">DUF3800 domain-containing protein</fullName>
    </submittedName>
</protein>
<comment type="caution">
    <text evidence="1">The sequence shown here is derived from an EMBL/GenBank/DDBJ whole genome shotgun (WGS) entry which is preliminary data.</text>
</comment>
<evidence type="ECO:0000313" key="2">
    <source>
        <dbReference type="Proteomes" id="UP001589833"/>
    </source>
</evidence>
<dbReference type="EMBL" id="JBHLTR010000046">
    <property type="protein sequence ID" value="MFC0560885.1"/>
    <property type="molecule type" value="Genomic_DNA"/>
</dbReference>
<proteinExistence type="predicted"/>
<keyword evidence="2" id="KW-1185">Reference proteome</keyword>
<dbReference type="InterPro" id="IPR024524">
    <property type="entry name" value="DUF3800"/>
</dbReference>
<reference evidence="1 2" key="1">
    <citation type="submission" date="2024-09" db="EMBL/GenBank/DDBJ databases">
        <authorList>
            <person name="Sun Q."/>
            <person name="Mori K."/>
        </authorList>
    </citation>
    <scope>NUCLEOTIDE SEQUENCE [LARGE SCALE GENOMIC DNA]</scope>
    <source>
        <strain evidence="1 2">NCAIM B.02301</strain>
    </source>
</reference>
<gene>
    <name evidence="1" type="ORF">ACFFH4_18180</name>
</gene>